<accession>A0ABT5DS40</accession>
<dbReference type="GO" id="GO:0004497">
    <property type="term" value="F:monooxygenase activity"/>
    <property type="evidence" value="ECO:0007669"/>
    <property type="project" value="UniProtKB-KW"/>
</dbReference>
<feature type="region of interest" description="Disordered" evidence="1">
    <location>
        <begin position="22"/>
        <end position="73"/>
    </location>
</feature>
<evidence type="ECO:0000313" key="5">
    <source>
        <dbReference type="Proteomes" id="UP001221686"/>
    </source>
</evidence>
<evidence type="ECO:0000256" key="2">
    <source>
        <dbReference type="SAM" id="SignalP"/>
    </source>
</evidence>
<evidence type="ECO:0000313" key="4">
    <source>
        <dbReference type="EMBL" id="MDC0716471.1"/>
    </source>
</evidence>
<dbReference type="InterPro" id="IPR007138">
    <property type="entry name" value="ABM_dom"/>
</dbReference>
<dbReference type="Gene3D" id="3.30.70.100">
    <property type="match status" value="1"/>
</dbReference>
<comment type="caution">
    <text evidence="4">The sequence shown here is derived from an EMBL/GenBank/DDBJ whole genome shotgun (WGS) entry which is preliminary data.</text>
</comment>
<dbReference type="SUPFAM" id="SSF54909">
    <property type="entry name" value="Dimeric alpha+beta barrel"/>
    <property type="match status" value="1"/>
</dbReference>
<dbReference type="RefSeq" id="WP_272084956.1">
    <property type="nucleotide sequence ID" value="NZ_JAQNDL010000001.1"/>
</dbReference>
<feature type="signal peptide" evidence="2">
    <location>
        <begin position="1"/>
        <end position="20"/>
    </location>
</feature>
<feature type="chain" id="PRO_5046547769" evidence="2">
    <location>
        <begin position="21"/>
        <end position="192"/>
    </location>
</feature>
<feature type="compositionally biased region" description="Low complexity" evidence="1">
    <location>
        <begin position="22"/>
        <end position="45"/>
    </location>
</feature>
<evidence type="ECO:0000259" key="3">
    <source>
        <dbReference type="Pfam" id="PF03992"/>
    </source>
</evidence>
<keyword evidence="5" id="KW-1185">Reference proteome</keyword>
<dbReference type="Pfam" id="PF03992">
    <property type="entry name" value="ABM"/>
    <property type="match status" value="1"/>
</dbReference>
<proteinExistence type="predicted"/>
<dbReference type="InterPro" id="IPR011008">
    <property type="entry name" value="Dimeric_a/b-barrel"/>
</dbReference>
<gene>
    <name evidence="4" type="ORF">POL25_06190</name>
</gene>
<keyword evidence="4" id="KW-0503">Monooxygenase</keyword>
<evidence type="ECO:0000256" key="1">
    <source>
        <dbReference type="SAM" id="MobiDB-lite"/>
    </source>
</evidence>
<keyword evidence="4" id="KW-0560">Oxidoreductase</keyword>
<organism evidence="4 5">
    <name type="scientific">Nannocystis bainbridge</name>
    <dbReference type="NCBI Taxonomy" id="2995303"/>
    <lineage>
        <taxon>Bacteria</taxon>
        <taxon>Pseudomonadati</taxon>
        <taxon>Myxococcota</taxon>
        <taxon>Polyangia</taxon>
        <taxon>Nannocystales</taxon>
        <taxon>Nannocystaceae</taxon>
        <taxon>Nannocystis</taxon>
    </lineage>
</organism>
<name>A0ABT5DS40_9BACT</name>
<sequence>MSIFTHTPCIALALTLAACASEPAGDSTTDSPDTGTDTDDSTGTGEPACVEDDLMPSPFAGPGFDPDKGGLQEPLQDSYVASTTVLVLRPEKAQEFVETVTAMIPVLLANPGLVGFSTAQSMKCGTARTLAVWRDDAAMMNFVVSDEHVAGMTRTSEFSTTGTVTSWKVTRAELPIAWDVAMTRASEATPSY</sequence>
<dbReference type="Proteomes" id="UP001221686">
    <property type="component" value="Unassembled WGS sequence"/>
</dbReference>
<dbReference type="EMBL" id="JAQNDL010000001">
    <property type="protein sequence ID" value="MDC0716471.1"/>
    <property type="molecule type" value="Genomic_DNA"/>
</dbReference>
<protein>
    <submittedName>
        <fullName evidence="4">Antibiotic biosynthesis monooxygenase</fullName>
    </submittedName>
</protein>
<reference evidence="4 5" key="1">
    <citation type="submission" date="2022-11" db="EMBL/GenBank/DDBJ databases">
        <title>Minimal conservation of predation-associated metabolite biosynthetic gene clusters underscores biosynthetic potential of Myxococcota including descriptions for ten novel species: Archangium lansinium sp. nov., Myxococcus landrumus sp. nov., Nannocystis bai.</title>
        <authorList>
            <person name="Ahearne A."/>
            <person name="Stevens C."/>
            <person name="Dowd S."/>
        </authorList>
    </citation>
    <scope>NUCLEOTIDE SEQUENCE [LARGE SCALE GENOMIC DNA]</scope>
    <source>
        <strain evidence="4 5">BB15-2</strain>
    </source>
</reference>
<keyword evidence="2" id="KW-0732">Signal</keyword>
<feature type="domain" description="ABM" evidence="3">
    <location>
        <begin position="88"/>
        <end position="152"/>
    </location>
</feature>